<feature type="coiled-coil region" evidence="1">
    <location>
        <begin position="384"/>
        <end position="411"/>
    </location>
</feature>
<feature type="transmembrane region" description="Helical" evidence="2">
    <location>
        <begin position="963"/>
        <end position="988"/>
    </location>
</feature>
<organism evidence="3 4">
    <name type="scientific">Epilithonimonas ginsengisoli</name>
    <dbReference type="NCBI Taxonomy" id="1245592"/>
    <lineage>
        <taxon>Bacteria</taxon>
        <taxon>Pseudomonadati</taxon>
        <taxon>Bacteroidota</taxon>
        <taxon>Flavobacteriia</taxon>
        <taxon>Flavobacteriales</taxon>
        <taxon>Weeksellaceae</taxon>
        <taxon>Chryseobacterium group</taxon>
        <taxon>Epilithonimonas</taxon>
    </lineage>
</organism>
<evidence type="ECO:0000313" key="4">
    <source>
        <dbReference type="Proteomes" id="UP001204439"/>
    </source>
</evidence>
<keyword evidence="2" id="KW-0472">Membrane</keyword>
<accession>A0ABU4JIN0</accession>
<dbReference type="Proteomes" id="UP001204439">
    <property type="component" value="Unassembled WGS sequence"/>
</dbReference>
<protein>
    <submittedName>
        <fullName evidence="3">Uncharacterized protein</fullName>
    </submittedName>
</protein>
<evidence type="ECO:0000256" key="1">
    <source>
        <dbReference type="SAM" id="Coils"/>
    </source>
</evidence>
<keyword evidence="2" id="KW-0812">Transmembrane</keyword>
<keyword evidence="1" id="KW-0175">Coiled coil</keyword>
<evidence type="ECO:0000313" key="3">
    <source>
        <dbReference type="EMBL" id="MDW8549550.1"/>
    </source>
</evidence>
<comment type="caution">
    <text evidence="3">The sequence shown here is derived from an EMBL/GenBank/DDBJ whole genome shotgun (WGS) entry which is preliminary data.</text>
</comment>
<sequence length="1285" mass="142261">MNGGEIGYKYTVDSKELIEFLKGTSISIEKLNKFLDQYGQKADDAFGATKENIKIQKEVILELENQYKELQKTIDKIAPGQAKLNLMGDAAEIAKEIEVEKKALIELESYVKSNQETHESLRQKLTAVKNEMQELAAAGKRDSVQYDELSNKADDYQNAIDEVNSTMNSLGGNTGLNALVQTLGLASGAMATFQGFAAMAAGDNERLDQIMVKLQSTMSIAIGVQQIQNSLQRESGIIQSVMALQAMARARAERLATTNTIAATVAQRVFNAVAKANPYVLLATALLTVIGALVLFSKNTKDAKDNEAALAKATADGAAESVSSYKKLQYQWNLLGNDLKKKEQFIKDNKEEFQKLGTEVENVSDAENVLVKQTESFLNAMMLRARAAAEMQIAQENYKKYLENKDEVDSNESKYNGQTFGGINKAMDDFGRDYFGIGGVSKNSNDEYLKTADKNIKNSVKTTQKAAEELEKAKIKIAAAPPSKGSEAWYKSEISRLEELKSKAVVGSKEWNSYKKQIENYQNLINPKKPGKTKKEKVDEFFPAGSVGEIQKRIADIDKALSKATGDKQIAELKNKRIAAATELAEAEKKIQILSIQEQLDQSNKLWEQYYSTVESLGKNIADNIYGDLLKEGQSQFDQLVNLQQRLSEKSKKGKLTSEEKEVYTQATQAIDSMLGKQSALDKFNSDIEFSLSNLSTASERLIFLQNEQDKLNPDDKGNGKFASLEDSKRNEINEQKRQYQNLLIEHQSFEDKRNEIAKIASDQRIQILEDENLTPEKKAELTSKVTKEQNSATSAAALEELQTSGIWQTLNENLDTLTANQIENLLRILDEKAPELAAKMTPMDFEAVKRNLRQARQQLLTLNPFTGMLSMARKNLEEFSGELGETVEESEGWDAISGKITTVAGKIKNATNALEPFKDIIGETGSEVIDTISTIATGAMVMVQQIEVVVQATSDGIKAAEIASVVLAILQIVMMAVKAIISLFSLFSGDKKREKMIKGLADEVENLKEQYKDLEFAAERAYGAMKYEGQRDLIKNIQAQQQAIEEMKKAESNKKKSDQDKINEWNNQLADNARKIQEIKEGIINDVLQTDIPDAAAQLGDALLEAFGKGEDGINAINDAFNDLVKNMLRNQLNKVLESQMDGVLKKMLSSAGFNQNGEGSFDGLTPAEIAEIKALYEAAAANGQQFIQAYSDIFGELNNPSSNLTGAIKGITEETASVLAGQMNAIRIMQGEAMKVHSDSNLVLRNSLTQLTQIEINTRYNKYLELIYWGMKDKGILRGMGKI</sequence>
<name>A0ABU4JIN0_9FLAO</name>
<keyword evidence="2" id="KW-1133">Transmembrane helix</keyword>
<feature type="coiled-coil region" evidence="1">
    <location>
        <begin position="998"/>
        <end position="1069"/>
    </location>
</feature>
<gene>
    <name evidence="3" type="ORF">NG800_011560</name>
</gene>
<feature type="coiled-coil region" evidence="1">
    <location>
        <begin position="726"/>
        <end position="753"/>
    </location>
</feature>
<keyword evidence="4" id="KW-1185">Reference proteome</keyword>
<feature type="coiled-coil region" evidence="1">
    <location>
        <begin position="111"/>
        <end position="166"/>
    </location>
</feature>
<evidence type="ECO:0000256" key="2">
    <source>
        <dbReference type="SAM" id="Phobius"/>
    </source>
</evidence>
<proteinExistence type="predicted"/>
<dbReference type="EMBL" id="JAMXLT020000019">
    <property type="protein sequence ID" value="MDW8549550.1"/>
    <property type="molecule type" value="Genomic_DNA"/>
</dbReference>
<reference evidence="3 4" key="1">
    <citation type="submission" date="2023-11" db="EMBL/GenBank/DDBJ databases">
        <title>First isolation, identification, and characterization of non-pathogenic Epilithonimonas ginsengisoli isolated from diseased farmed rainbow trout (Oncorhynchus mykiss) in Chile.</title>
        <authorList>
            <person name="Miranda C.D."/>
            <person name="Irgang R."/>
            <person name="Concha C."/>
            <person name="Rojas R."/>
            <person name="Avendano R."/>
        </authorList>
    </citation>
    <scope>NUCLEOTIDE SEQUENCE [LARGE SCALE GENOMIC DNA]</scope>
    <source>
        <strain evidence="3 4">FP99</strain>
    </source>
</reference>
<dbReference type="RefSeq" id="WP_063969318.1">
    <property type="nucleotide sequence ID" value="NZ_JAMXLT020000019.1"/>
</dbReference>